<dbReference type="InterPro" id="IPR012902">
    <property type="entry name" value="N_methyl_site"/>
</dbReference>
<evidence type="ECO:0000313" key="3">
    <source>
        <dbReference type="Proteomes" id="UP000295367"/>
    </source>
</evidence>
<dbReference type="EMBL" id="SMCO01000010">
    <property type="protein sequence ID" value="TCV85215.1"/>
    <property type="molecule type" value="Genomic_DNA"/>
</dbReference>
<accession>A0A4R3XZJ9</accession>
<dbReference type="RefSeq" id="WP_223248174.1">
    <property type="nucleotide sequence ID" value="NZ_BHVT01000010.1"/>
</dbReference>
<reference evidence="2 3" key="1">
    <citation type="submission" date="2019-03" db="EMBL/GenBank/DDBJ databases">
        <title>Genomic Encyclopedia of Type Strains, Phase IV (KMG-IV): sequencing the most valuable type-strain genomes for metagenomic binning, comparative biology and taxonomic classification.</title>
        <authorList>
            <person name="Goeker M."/>
        </authorList>
    </citation>
    <scope>NUCLEOTIDE SEQUENCE [LARGE SCALE GENOMIC DNA]</scope>
    <source>
        <strain evidence="2 3">DSM 100309</strain>
    </source>
</reference>
<feature type="transmembrane region" description="Helical" evidence="1">
    <location>
        <begin position="20"/>
        <end position="41"/>
    </location>
</feature>
<evidence type="ECO:0000313" key="2">
    <source>
        <dbReference type="EMBL" id="TCV85215.1"/>
    </source>
</evidence>
<keyword evidence="1" id="KW-0472">Membrane</keyword>
<sequence length="193" mass="20369">MCIPEIVLNKMAFRQKGVSLVELIMFIMIISIGVAGILSVMNVTTANSADPMVRKQAQAVAESLLEEIELQPFTYCDPDDTNAATATGAFVGAGGCATTVEAMGPEGETRYAAPQFDNVNDYHGFTMNPIVDINNSPIAGLAGFTATVTISQAGAAFSLPAADVLQIDVRVTSGNIDIPMTGYRFRYAPNAVP</sequence>
<keyword evidence="1" id="KW-1133">Transmembrane helix</keyword>
<gene>
    <name evidence="2" type="ORF">EDC63_110104</name>
</gene>
<dbReference type="PROSITE" id="PS00409">
    <property type="entry name" value="PROKAR_NTER_METHYL"/>
    <property type="match status" value="1"/>
</dbReference>
<dbReference type="Proteomes" id="UP000295367">
    <property type="component" value="Unassembled WGS sequence"/>
</dbReference>
<keyword evidence="3" id="KW-1185">Reference proteome</keyword>
<dbReference type="AlphaFoldDB" id="A0A4R3XZJ9"/>
<keyword evidence="1" id="KW-0812">Transmembrane</keyword>
<proteinExistence type="predicted"/>
<comment type="caution">
    <text evidence="2">The sequence shown here is derived from an EMBL/GenBank/DDBJ whole genome shotgun (WGS) entry which is preliminary data.</text>
</comment>
<protein>
    <submittedName>
        <fullName evidence="2">MSHA pilin protein MshD</fullName>
    </submittedName>
</protein>
<organism evidence="2 3">
    <name type="scientific">Sulfurirhabdus autotrophica</name>
    <dbReference type="NCBI Taxonomy" id="1706046"/>
    <lineage>
        <taxon>Bacteria</taxon>
        <taxon>Pseudomonadati</taxon>
        <taxon>Pseudomonadota</taxon>
        <taxon>Betaproteobacteria</taxon>
        <taxon>Nitrosomonadales</taxon>
        <taxon>Sulfuricellaceae</taxon>
        <taxon>Sulfurirhabdus</taxon>
    </lineage>
</organism>
<evidence type="ECO:0000256" key="1">
    <source>
        <dbReference type="SAM" id="Phobius"/>
    </source>
</evidence>
<name>A0A4R3XZJ9_9PROT</name>